<gene>
    <name evidence="7" type="ORF">E4O86_18885</name>
</gene>
<evidence type="ECO:0000256" key="4">
    <source>
        <dbReference type="ARBA" id="ARBA00023136"/>
    </source>
</evidence>
<dbReference type="GO" id="GO:0097347">
    <property type="term" value="C:TAM protein secretion complex"/>
    <property type="evidence" value="ECO:0007669"/>
    <property type="project" value="TreeGrafter"/>
</dbReference>
<protein>
    <recommendedName>
        <fullName evidence="6">Translocation and assembly module TamB C-terminal domain-containing protein</fullName>
    </recommendedName>
</protein>
<accession>A0A964WV45</accession>
<evidence type="ECO:0000256" key="2">
    <source>
        <dbReference type="ARBA" id="ARBA00022692"/>
    </source>
</evidence>
<proteinExistence type="predicted"/>
<comment type="caution">
    <text evidence="7">The sequence shown here is derived from an EMBL/GenBank/DDBJ whole genome shotgun (WGS) entry which is preliminary data.</text>
</comment>
<dbReference type="InterPro" id="IPR007452">
    <property type="entry name" value="TamB_C"/>
</dbReference>
<keyword evidence="5" id="KW-0732">Signal</keyword>
<dbReference type="Pfam" id="PF04357">
    <property type="entry name" value="TamB"/>
    <property type="match status" value="1"/>
</dbReference>
<dbReference type="GO" id="GO:0005886">
    <property type="term" value="C:plasma membrane"/>
    <property type="evidence" value="ECO:0007669"/>
    <property type="project" value="InterPro"/>
</dbReference>
<evidence type="ECO:0000256" key="1">
    <source>
        <dbReference type="ARBA" id="ARBA00004167"/>
    </source>
</evidence>
<feature type="domain" description="Translocation and assembly module TamB C-terminal" evidence="6">
    <location>
        <begin position="1237"/>
        <end position="1589"/>
    </location>
</feature>
<comment type="subcellular location">
    <subcellularLocation>
        <location evidence="1">Membrane</location>
        <topology evidence="1">Single-pass membrane protein</topology>
    </subcellularLocation>
</comment>
<evidence type="ECO:0000313" key="7">
    <source>
        <dbReference type="EMBL" id="MYZ49776.1"/>
    </source>
</evidence>
<evidence type="ECO:0000313" key="8">
    <source>
        <dbReference type="Proteomes" id="UP000773614"/>
    </source>
</evidence>
<dbReference type="EMBL" id="SPKJ01000095">
    <property type="protein sequence ID" value="MYZ49776.1"/>
    <property type="molecule type" value="Genomic_DNA"/>
</dbReference>
<evidence type="ECO:0000259" key="6">
    <source>
        <dbReference type="Pfam" id="PF04357"/>
    </source>
</evidence>
<keyword evidence="8" id="KW-1185">Reference proteome</keyword>
<dbReference type="PANTHER" id="PTHR36985:SF1">
    <property type="entry name" value="TRANSLOCATION AND ASSEMBLY MODULE SUBUNIT TAMB"/>
    <property type="match status" value="1"/>
</dbReference>
<keyword evidence="2" id="KW-0812">Transmembrane</keyword>
<name>A0A964WV45_9HYPH</name>
<dbReference type="GO" id="GO:0009306">
    <property type="term" value="P:protein secretion"/>
    <property type="evidence" value="ECO:0007669"/>
    <property type="project" value="InterPro"/>
</dbReference>
<dbReference type="OrthoDB" id="7784409at2"/>
<keyword evidence="4" id="KW-0472">Membrane</keyword>
<keyword evidence="3" id="KW-1133">Transmembrane helix</keyword>
<feature type="chain" id="PRO_5038007066" description="Translocation and assembly module TamB C-terminal domain-containing protein" evidence="5">
    <location>
        <begin position="26"/>
        <end position="1589"/>
    </location>
</feature>
<dbReference type="RefSeq" id="WP_161142118.1">
    <property type="nucleotide sequence ID" value="NZ_SPKJ01000095.1"/>
</dbReference>
<feature type="signal peptide" evidence="5">
    <location>
        <begin position="1"/>
        <end position="25"/>
    </location>
</feature>
<dbReference type="PANTHER" id="PTHR36985">
    <property type="entry name" value="TRANSLOCATION AND ASSEMBLY MODULE SUBUNIT TAMB"/>
    <property type="match status" value="1"/>
</dbReference>
<reference evidence="7" key="1">
    <citation type="submission" date="2019-03" db="EMBL/GenBank/DDBJ databases">
        <title>Afifella sp. nov., isolated from activated sludge.</title>
        <authorList>
            <person name="Li Q."/>
            <person name="Liu Y."/>
        </authorList>
    </citation>
    <scope>NUCLEOTIDE SEQUENCE</scope>
    <source>
        <strain evidence="7">L72</strain>
    </source>
</reference>
<dbReference type="Proteomes" id="UP000773614">
    <property type="component" value="Unassembled WGS sequence"/>
</dbReference>
<evidence type="ECO:0000256" key="5">
    <source>
        <dbReference type="SAM" id="SignalP"/>
    </source>
</evidence>
<organism evidence="7 8">
    <name type="scientific">Propylenella binzhouense</name>
    <dbReference type="NCBI Taxonomy" id="2555902"/>
    <lineage>
        <taxon>Bacteria</taxon>
        <taxon>Pseudomonadati</taxon>
        <taxon>Pseudomonadota</taxon>
        <taxon>Alphaproteobacteria</taxon>
        <taxon>Hyphomicrobiales</taxon>
        <taxon>Propylenellaceae</taxon>
        <taxon>Propylenella</taxon>
    </lineage>
</organism>
<sequence length="1589" mass="160545">MPSRRTRASLALAAAAGLAATVALAQGTGDDQTTRLERLLESTLSTPDRQIRVRGIEGILSSTIRIDEITISDGTGIWLEIDDVTVDWNRLALFRRRVDINRLSAETIHVLRKPAAGETRSEAAGGGSFSLPVSVEVRAIALPDIVVDQPVAGVAAVLSGQGSASIDSDAVAASLTVTRNDAPGGMLTADLRLAPQANALTAKLDLSEPPNGIVANLLNLPGRPAVGLSLDGDGPLGDWRGRIGLESDGSRILGGTIGIAAEDGGHRVTGDITGRLGEFVPADYRALLSGDSRIALDALLPAAGGLDIRTAELATAGLSASASGELGPDYVPERGTARVTIGGGTEPTGLPFLPGAPTVGRIEADASLESGANAPWSVTVKGGEIASDYGRLATVDVRASGEASNLAAPDERSATFAVEASLGGLAPADEGLAEAAGDNIRLTGNGSWRAGSPVAVSALNLVLDGATASFSGTATAAALDGRYAVSVSNLARYAGLSGRSLAGAASINATGTVRPSGPFFDLALEGSATDLALGVAALDPLFAGTVALKGGVARSEGGSLAFRALAIEGRNASATVDGSFSAPAINLSVDARVADLAVLSDRATGAASLAARIGGSGDAPAIDATLTGENVTLMGRSLAEPRARFEGIVAGPQTSGQASLSGTLGGVGIDGSARLAAAENGGRRLDGLTLTAGRTRIAGDLLLTADNRLDGSLSVRSPDLAEIAPLALVKAGGAVDLDIGLSAENGGQSARFSGTVRDLAYETARIGTATVEGTADNLFGVPIVDARFSAQDVAAGSLQVRTLEGTARREGDGTAITADATLPDGAVRAQARLVPEARGLNAELDLTAGPTRATGDVVILTAGGFAGTVSVKSPDVAQAARLAGVSATGAVDLDVTLAAENGRQSAQVSGNVRNLVYGSTRVGSAEIEGTADDLLGVPLVDARFSARDVVAGGTTVRTLQGTARREGNATAIAADAALADGSASLRARLEPQGNALAVRLDSFGFDRAGLQARLAAPTTIVVENGGARFSQATLRVGGGSVRIDGRADAQRLALALAVDALPVAIANSFVEGLGAEGTVTAKADIRGTTASPQATFDASWQGAALQATRSAGLGPLSVTANGRYSGGALQLRSAISGGGGLQLAVSGSVDVAGGNRLDLAVNGTAPLALANQQLADRGAQLSGTLAVDVAIRGTPAAPQVSGTVSTAEAGFIDPDTGIVLRGIVLRASLAGERITIERLTATSGNQGTLSATGTIGIGSGFPVDLTATMRNVRYVDENLVVATFDADLTLTGSIVASPQLGGTVRIARAEITVPEKLPQNAVAIDVMHLYAPPPVERTLEDARQVQRASTSDGGSGGVTLDVAIEAPARIFVRGRGLDAELGGRLRVQGPISAIRTAGAFDLRRGRFDIFTRRLTFDRGTLTFAGDLDPILDFTATTQADDVTVTIAITGVATDPEVHFTSSPELPEDEVLAYVLFGHGVEQLSPLQLAQLAAAAAQFAGVGSGPGILDRLRTATGLDDLDVVTDAEGGVSLRAGRYIGEHLYLGVEQGTGSESSRVTVDLEISRSVKARGEVGAEGGSKIGIYYEREY</sequence>
<evidence type="ECO:0000256" key="3">
    <source>
        <dbReference type="ARBA" id="ARBA00022989"/>
    </source>
</evidence>